<keyword evidence="2" id="KW-1185">Reference proteome</keyword>
<name>B1WVK6_CROS5</name>
<dbReference type="AlphaFoldDB" id="B1WVK6"/>
<dbReference type="STRING" id="43989.cce_1243"/>
<gene>
    <name evidence="1" type="ordered locus">cce_1243</name>
</gene>
<evidence type="ECO:0000313" key="1">
    <source>
        <dbReference type="EMBL" id="ACB50593.1"/>
    </source>
</evidence>
<organism evidence="1 2">
    <name type="scientific">Crocosphaera subtropica (strain ATCC 51142 / BH68)</name>
    <name type="common">Cyanothece sp. (strain ATCC 51142)</name>
    <dbReference type="NCBI Taxonomy" id="43989"/>
    <lineage>
        <taxon>Bacteria</taxon>
        <taxon>Bacillati</taxon>
        <taxon>Cyanobacteriota</taxon>
        <taxon>Cyanophyceae</taxon>
        <taxon>Oscillatoriophycideae</taxon>
        <taxon>Chroococcales</taxon>
        <taxon>Aphanothecaceae</taxon>
        <taxon>Crocosphaera</taxon>
        <taxon>Crocosphaera subtropica</taxon>
    </lineage>
</organism>
<dbReference type="Proteomes" id="UP000001203">
    <property type="component" value="Chromosome circular"/>
</dbReference>
<dbReference type="EMBL" id="CP000806">
    <property type="protein sequence ID" value="ACB50593.1"/>
    <property type="molecule type" value="Genomic_DNA"/>
</dbReference>
<sequence length="35" mass="3810">MLPASRLDTILSKADLLSNPDSLVKKILTPLRSTT</sequence>
<protein>
    <submittedName>
        <fullName evidence="1">Uncharacterized protein</fullName>
    </submittedName>
</protein>
<dbReference type="KEGG" id="cyt:cce_1243"/>
<evidence type="ECO:0000313" key="2">
    <source>
        <dbReference type="Proteomes" id="UP000001203"/>
    </source>
</evidence>
<reference evidence="1 2" key="1">
    <citation type="journal article" date="2008" name="Proc. Natl. Acad. Sci. U.S.A.">
        <title>The genome of Cyanothece 51142, a unicellular diazotrophic cyanobacterium important in the marine nitrogen cycle.</title>
        <authorList>
            <person name="Welsh E.A."/>
            <person name="Liberton M."/>
            <person name="Stoeckel J."/>
            <person name="Loh T."/>
            <person name="Elvitigala T."/>
            <person name="Wang C."/>
            <person name="Wollam A."/>
            <person name="Fulton R.S."/>
            <person name="Clifton S.W."/>
            <person name="Jacobs J.M."/>
            <person name="Aurora R."/>
            <person name="Ghosh B.K."/>
            <person name="Sherman L.A."/>
            <person name="Smith R.D."/>
            <person name="Wilson R.K."/>
            <person name="Pakrasi H.B."/>
        </authorList>
    </citation>
    <scope>NUCLEOTIDE SEQUENCE [LARGE SCALE GENOMIC DNA]</scope>
    <source>
        <strain evidence="2">ATCC 51142 / BH68</strain>
    </source>
</reference>
<dbReference type="HOGENOM" id="CLU_3364505_0_0_3"/>
<proteinExistence type="predicted"/>
<accession>B1WVK6</accession>